<dbReference type="EMBL" id="JAPDRQ010000059">
    <property type="protein sequence ID" value="KAJ9657780.1"/>
    <property type="molecule type" value="Genomic_DNA"/>
</dbReference>
<evidence type="ECO:0000313" key="2">
    <source>
        <dbReference type="Proteomes" id="UP001172386"/>
    </source>
</evidence>
<keyword evidence="2" id="KW-1185">Reference proteome</keyword>
<reference evidence="1" key="1">
    <citation type="submission" date="2022-10" db="EMBL/GenBank/DDBJ databases">
        <title>Culturing micro-colonial fungi from biological soil crusts in the Mojave desert and describing Neophaeococcomyces mojavensis, and introducing the new genera and species Taxawa tesnikishii.</title>
        <authorList>
            <person name="Kurbessoian T."/>
            <person name="Stajich J.E."/>
        </authorList>
    </citation>
    <scope>NUCLEOTIDE SEQUENCE</scope>
    <source>
        <strain evidence="1">JES_112</strain>
    </source>
</reference>
<protein>
    <submittedName>
        <fullName evidence="1">Ribosome-recycling factor</fullName>
    </submittedName>
</protein>
<evidence type="ECO:0000313" key="1">
    <source>
        <dbReference type="EMBL" id="KAJ9657780.1"/>
    </source>
</evidence>
<gene>
    <name evidence="1" type="primary">RRF1</name>
    <name evidence="1" type="ORF">H2198_004087</name>
</gene>
<accession>A0ACC3A9I1</accession>
<comment type="caution">
    <text evidence="1">The sequence shown here is derived from an EMBL/GenBank/DDBJ whole genome shotgun (WGS) entry which is preliminary data.</text>
</comment>
<sequence length="588" mass="64415">MKDLKHANQYAKFHGDKLIADKNAPKGKIAGIKNSLDDLPRTLTLKNLPALGTVAASYVMGNGLDTDITDRFADYHPKHISVMGLTAMIKFIAQMKDARRGHDTQGRVKKVNLDSSAEGYLNFMAPMRMQRIAQQAKLVGGEDAEKVYTNGILRPATDTFLTAEWDEMVPFPNTRMANPSVRCKQPVLDDDGPPFYQPQGASHGGGTFAEVVCICNIPGKTCQCKDTAPTAPAAMEGKTPAELEPTLTAGCEFRNPVEDFSCPNFEVNWLTYQFLPDKQQIRSRLVDMASKRALTSLFNLEASISRRSASHFVCSTCRSHLQSRRRSSAALTSIHSRPLSTTSTLHKKSSASTKSSRKSPKVGSPNVDEHVPDNKATANKDAEVDPYDHSELEAGIASAVARLKDALTKTRDAGRVTPDMVESLQVELNVKHPDQSKPKGKAEQPHHERVKLGDIASVVPKGGRMLQVFAAEEAHVKPLANAITASEHSLNPEVDKNNSMLILVPVPPATAETRQQAAAEAKKCFDKASLDVRNARGDAQKRFRKMELGKLVIQDELKKAHKGMEEVARKGQDEVKKVYEGALKALQQ</sequence>
<organism evidence="1 2">
    <name type="scientific">Neophaeococcomyces mojaviensis</name>
    <dbReference type="NCBI Taxonomy" id="3383035"/>
    <lineage>
        <taxon>Eukaryota</taxon>
        <taxon>Fungi</taxon>
        <taxon>Dikarya</taxon>
        <taxon>Ascomycota</taxon>
        <taxon>Pezizomycotina</taxon>
        <taxon>Eurotiomycetes</taxon>
        <taxon>Chaetothyriomycetidae</taxon>
        <taxon>Chaetothyriales</taxon>
        <taxon>Chaetothyriales incertae sedis</taxon>
        <taxon>Neophaeococcomyces</taxon>
    </lineage>
</organism>
<proteinExistence type="predicted"/>
<dbReference type="Proteomes" id="UP001172386">
    <property type="component" value="Unassembled WGS sequence"/>
</dbReference>
<name>A0ACC3A9I1_9EURO</name>